<evidence type="ECO:0000256" key="6">
    <source>
        <dbReference type="ARBA" id="ARBA00023163"/>
    </source>
</evidence>
<reference evidence="14" key="3">
    <citation type="journal article" date="2020" name="Curr. Biol.">
        <title>Chromatin organization in early land plants reveals an ancestral association between H3K27me3, transposons, and constitutive heterochromatin.</title>
        <authorList>
            <person name="Montgomery S.A."/>
            <person name="Tanizawa Y."/>
            <person name="Galik B."/>
            <person name="Wang N."/>
            <person name="Ito T."/>
            <person name="Mochizuki T."/>
            <person name="Akimcheva S."/>
            <person name="Bowman J.L."/>
            <person name="Cognat V."/>
            <person name="Marechal-Drouard L."/>
            <person name="Ekker H."/>
            <person name="Hong S.F."/>
            <person name="Kohchi T."/>
            <person name="Lin S.S."/>
            <person name="Liu L.D."/>
            <person name="Nakamura Y."/>
            <person name="Valeeva L.R."/>
            <person name="Shakirov E.V."/>
            <person name="Shippen D.E."/>
            <person name="Wei W.L."/>
            <person name="Yagura M."/>
            <person name="Yamaoka S."/>
            <person name="Yamato K.T."/>
            <person name="Liu C."/>
            <person name="Berger F."/>
        </authorList>
    </citation>
    <scope>NUCLEOTIDE SEQUENCE [LARGE SCALE GENOMIC DNA]</scope>
    <source>
        <strain evidence="14">Tak-1</strain>
    </source>
</reference>
<evidence type="ECO:0000256" key="8">
    <source>
        <dbReference type="PROSITE-ProRule" id="PRU00094"/>
    </source>
</evidence>
<proteinExistence type="inferred from homology"/>
<reference evidence="12 13" key="1">
    <citation type="submission" date="2016-03" db="EMBL/GenBank/DDBJ databases">
        <title>Mechanisms controlling the formation of the plant cell surface in tip-growing cells are functionally conserved among land plants.</title>
        <authorList>
            <person name="Honkanen S."/>
            <person name="Jones V.A."/>
            <person name="Morieri G."/>
            <person name="Champion C."/>
            <person name="Hetherington A.J."/>
            <person name="Kelly S."/>
            <person name="Saint-Marcoux D."/>
            <person name="Proust H."/>
            <person name="Prescott H."/>
            <person name="Dolan L."/>
        </authorList>
    </citation>
    <scope>NUCLEOTIDE SEQUENCE [LARGE SCALE GENOMIC DNA]</scope>
    <source>
        <strain evidence="13">cv. Tak-1 and cv. Tak-2</strain>
        <tissue evidence="12">Whole gametophyte</tissue>
    </source>
</reference>
<comment type="similarity">
    <text evidence="7">Belongs to the type IV zinc-finger family. Class B subfamily.</text>
</comment>
<dbReference type="PROSITE" id="PS00344">
    <property type="entry name" value="GATA_ZN_FINGER_1"/>
    <property type="match status" value="1"/>
</dbReference>
<evidence type="ECO:0000256" key="4">
    <source>
        <dbReference type="ARBA" id="ARBA00023015"/>
    </source>
</evidence>
<feature type="compositionally biased region" description="Polar residues" evidence="9">
    <location>
        <begin position="60"/>
        <end position="72"/>
    </location>
</feature>
<feature type="region of interest" description="Disordered" evidence="9">
    <location>
        <begin position="531"/>
        <end position="558"/>
    </location>
</feature>
<dbReference type="SMART" id="SM00401">
    <property type="entry name" value="ZnF_GATA"/>
    <property type="match status" value="1"/>
</dbReference>
<protein>
    <recommendedName>
        <fullName evidence="10">GATA-type domain-containing protein</fullName>
    </recommendedName>
</protein>
<keyword evidence="5" id="KW-0238">DNA-binding</keyword>
<dbReference type="Proteomes" id="UP000077202">
    <property type="component" value="Unassembled WGS sequence"/>
</dbReference>
<dbReference type="InterPro" id="IPR013088">
    <property type="entry name" value="Znf_NHR/GATA"/>
</dbReference>
<sequence>MLQAPCYPSPLVYGQSHYKKFWLRQTETEDETAVAPQHVANCSQKFSTLSSSFSAMAGAPSQTQNQAGSSKAGTPAPSANASLAACAKSYNDPRALALALEPSRSTNKVVSEYDLNQYEDSSEPGAVDCTLSLGTVKRERAEAAVPTGVSRSGSPAFGEVAHPYYNPQAAWGAGCPSEPQILFNNRNFPSDCTRDLYPQTTVPARQSRLASGSQNHLYAGSVGSTIEGTKISGFPRPKKSPLFVGVEKGGAAVLTAENCAQDSYRNLAPSAIGFCRTTSWIPSLASPEAGTLEANKYCEAPSAFNTGAIASPISGQSVNGEDGRFPQRSTLLDLGGNGATSSKNTPRMCAHCSTTKTPLWRNGPDGPKSLCNACGIRHKKLGKKNPSNGSSSEPGSSLPASPQSVKFSPSKALKRKKNAQPMLGISKQSWAPEEGARRNIQVEPSAQPWKRNRSSATRLELTESMRVDTTTTETSGSEADENETGGSSGNSCLTWQHQLLNNVITEVPSSSSVFPVVDPSERSVDDFMKTSDAAPTTSESQQKRDSSRAPVVNAEDTGSINAEEAAMCLMKMSSGFGSHGFAPRLM</sequence>
<dbReference type="PROSITE" id="PS50114">
    <property type="entry name" value="GATA_ZN_FINGER_2"/>
    <property type="match status" value="1"/>
</dbReference>
<evidence type="ECO:0000256" key="1">
    <source>
        <dbReference type="ARBA" id="ARBA00022723"/>
    </source>
</evidence>
<dbReference type="PANTHER" id="PTHR46813:SF16">
    <property type="entry name" value="GATA TRANSCRIPTION FACTOR 18"/>
    <property type="match status" value="1"/>
</dbReference>
<keyword evidence="6" id="KW-0804">Transcription</keyword>
<dbReference type="PANTHER" id="PTHR46813">
    <property type="entry name" value="GATA TRANSCRIPTION FACTOR 18"/>
    <property type="match status" value="1"/>
</dbReference>
<dbReference type="AlphaFoldDB" id="A0A176WLY0"/>
<reference evidence="11" key="2">
    <citation type="journal article" date="2019" name="Curr. Biol.">
        <title>Chromatin organization in early land plants reveals an ancestral association between H3K27me3, transposons, and constitutive heterochromatin.</title>
        <authorList>
            <person name="Montgomery S.A."/>
            <person name="Tanizawa Y."/>
            <person name="Galik B."/>
            <person name="Wang N."/>
            <person name="Ito T."/>
            <person name="Mochizuki T."/>
            <person name="Akimcheva S."/>
            <person name="Bowman J."/>
            <person name="Cognat V."/>
            <person name="Drouard L."/>
            <person name="Ekker H."/>
            <person name="Houng S."/>
            <person name="Kohchi T."/>
            <person name="Lin S."/>
            <person name="Liu L.D."/>
            <person name="Nakamura Y."/>
            <person name="Valeeva L.R."/>
            <person name="Shakirov E.V."/>
            <person name="Shippen D.E."/>
            <person name="Wei W."/>
            <person name="Yagura M."/>
            <person name="Yamaoka S."/>
            <person name="Yamato K.T."/>
            <person name="Liu C."/>
            <person name="Berger F."/>
        </authorList>
    </citation>
    <scope>NUCLEOTIDE SEQUENCE [LARGE SCALE GENOMIC DNA]</scope>
    <source>
        <strain evidence="11">Tak-1</strain>
    </source>
</reference>
<dbReference type="EMBL" id="LVLJ01000445">
    <property type="protein sequence ID" value="OAE34160.1"/>
    <property type="molecule type" value="Genomic_DNA"/>
</dbReference>
<dbReference type="GO" id="GO:0043565">
    <property type="term" value="F:sequence-specific DNA binding"/>
    <property type="evidence" value="ECO:0007669"/>
    <property type="project" value="InterPro"/>
</dbReference>
<dbReference type="Gene3D" id="3.30.50.10">
    <property type="entry name" value="Erythroid Transcription Factor GATA-1, subunit A"/>
    <property type="match status" value="1"/>
</dbReference>
<evidence type="ECO:0000256" key="7">
    <source>
        <dbReference type="ARBA" id="ARBA00024019"/>
    </source>
</evidence>
<dbReference type="GO" id="GO:0008270">
    <property type="term" value="F:zinc ion binding"/>
    <property type="evidence" value="ECO:0007669"/>
    <property type="project" value="UniProtKB-KW"/>
</dbReference>
<feature type="region of interest" description="Disordered" evidence="9">
    <location>
        <begin position="381"/>
        <end position="493"/>
    </location>
</feature>
<keyword evidence="1" id="KW-0479">Metal-binding</keyword>
<dbReference type="InterPro" id="IPR000679">
    <property type="entry name" value="Znf_GATA"/>
</dbReference>
<dbReference type="CDD" id="cd00202">
    <property type="entry name" value="ZnF_GATA"/>
    <property type="match status" value="1"/>
</dbReference>
<evidence type="ECO:0000313" key="11">
    <source>
        <dbReference type="EMBL" id="BBN16107.1"/>
    </source>
</evidence>
<evidence type="ECO:0000313" key="14">
    <source>
        <dbReference type="Proteomes" id="UP001162541"/>
    </source>
</evidence>
<evidence type="ECO:0000313" key="13">
    <source>
        <dbReference type="Proteomes" id="UP000077202"/>
    </source>
</evidence>
<evidence type="ECO:0000256" key="9">
    <source>
        <dbReference type="SAM" id="MobiDB-lite"/>
    </source>
</evidence>
<dbReference type="SUPFAM" id="SSF57716">
    <property type="entry name" value="Glucocorticoid receptor-like (DNA-binding domain)"/>
    <property type="match status" value="1"/>
</dbReference>
<keyword evidence="13" id="KW-1185">Reference proteome</keyword>
<feature type="domain" description="GATA-type" evidence="10">
    <location>
        <begin position="343"/>
        <end position="386"/>
    </location>
</feature>
<dbReference type="Pfam" id="PF00320">
    <property type="entry name" value="GATA"/>
    <property type="match status" value="1"/>
</dbReference>
<feature type="region of interest" description="Disordered" evidence="9">
    <location>
        <begin position="57"/>
        <end position="78"/>
    </location>
</feature>
<evidence type="ECO:0000313" key="12">
    <source>
        <dbReference type="EMBL" id="OAE34160.1"/>
    </source>
</evidence>
<feature type="compositionally biased region" description="Low complexity" evidence="9">
    <location>
        <begin position="384"/>
        <end position="402"/>
    </location>
</feature>
<evidence type="ECO:0000256" key="2">
    <source>
        <dbReference type="ARBA" id="ARBA00022771"/>
    </source>
</evidence>
<keyword evidence="4" id="KW-0805">Transcription regulation</keyword>
<evidence type="ECO:0000256" key="5">
    <source>
        <dbReference type="ARBA" id="ARBA00023125"/>
    </source>
</evidence>
<gene>
    <name evidence="12" type="ORF">AXG93_1593s1190</name>
    <name evidence="11" type="ORF">Mp_7g03490</name>
</gene>
<keyword evidence="2 8" id="KW-0863">Zinc-finger</keyword>
<dbReference type="EMBL" id="AP019872">
    <property type="protein sequence ID" value="BBN16107.1"/>
    <property type="molecule type" value="Genomic_DNA"/>
</dbReference>
<dbReference type="Proteomes" id="UP001162541">
    <property type="component" value="Chromosome 7"/>
</dbReference>
<keyword evidence="3" id="KW-0862">Zinc</keyword>
<evidence type="ECO:0000259" key="10">
    <source>
        <dbReference type="PROSITE" id="PS50114"/>
    </source>
</evidence>
<evidence type="ECO:0000256" key="3">
    <source>
        <dbReference type="ARBA" id="ARBA00022833"/>
    </source>
</evidence>
<feature type="compositionally biased region" description="Polar residues" evidence="9">
    <location>
        <begin position="467"/>
        <end position="477"/>
    </location>
</feature>
<accession>A0A176WLY0</accession>
<name>A0A176WLY0_MARPO</name>
<organism evidence="12 13">
    <name type="scientific">Marchantia polymorpha subsp. ruderalis</name>
    <dbReference type="NCBI Taxonomy" id="1480154"/>
    <lineage>
        <taxon>Eukaryota</taxon>
        <taxon>Viridiplantae</taxon>
        <taxon>Streptophyta</taxon>
        <taxon>Embryophyta</taxon>
        <taxon>Marchantiophyta</taxon>
        <taxon>Marchantiopsida</taxon>
        <taxon>Marchantiidae</taxon>
        <taxon>Marchantiales</taxon>
        <taxon>Marchantiaceae</taxon>
        <taxon>Marchantia</taxon>
    </lineage>
</organism>
<dbReference type="GO" id="GO:0006355">
    <property type="term" value="P:regulation of DNA-templated transcription"/>
    <property type="evidence" value="ECO:0007669"/>
    <property type="project" value="InterPro"/>
</dbReference>